<dbReference type="EMBL" id="CP009404">
    <property type="protein sequence ID" value="AIO02759.1"/>
    <property type="molecule type" value="Genomic_DNA"/>
</dbReference>
<feature type="region of interest" description="Disordered" evidence="1">
    <location>
        <begin position="128"/>
        <end position="163"/>
    </location>
</feature>
<dbReference type="eggNOG" id="ENOG502SEQR">
    <property type="taxonomic scope" value="Eukaryota"/>
</dbReference>
<dbReference type="VEuPathDB" id="TriTrypDB:LPAL13_350071500"/>
<feature type="region of interest" description="Disordered" evidence="1">
    <location>
        <begin position="751"/>
        <end position="784"/>
    </location>
</feature>
<evidence type="ECO:0000313" key="3">
    <source>
        <dbReference type="Proteomes" id="UP000063063"/>
    </source>
</evidence>
<evidence type="ECO:0000256" key="1">
    <source>
        <dbReference type="SAM" id="MobiDB-lite"/>
    </source>
</evidence>
<feature type="region of interest" description="Disordered" evidence="1">
    <location>
        <begin position="547"/>
        <end position="613"/>
    </location>
</feature>
<feature type="compositionally biased region" description="Low complexity" evidence="1">
    <location>
        <begin position="136"/>
        <end position="156"/>
    </location>
</feature>
<dbReference type="KEGG" id="lpan:LPMP_356300"/>
<evidence type="ECO:0000313" key="2">
    <source>
        <dbReference type="EMBL" id="AIO02759.1"/>
    </source>
</evidence>
<feature type="region of interest" description="Disordered" evidence="1">
    <location>
        <begin position="682"/>
        <end position="710"/>
    </location>
</feature>
<feature type="compositionally biased region" description="Polar residues" evidence="1">
    <location>
        <begin position="599"/>
        <end position="611"/>
    </location>
</feature>
<protein>
    <submittedName>
        <fullName evidence="2">Uncharacterized protein</fullName>
    </submittedName>
</protein>
<name>A0A088S3F1_LEIPA</name>
<dbReference type="GeneID" id="22579658"/>
<dbReference type="Proteomes" id="UP000063063">
    <property type="component" value="Chromosome 35"/>
</dbReference>
<accession>A0A088S3F1</accession>
<dbReference type="AlphaFoldDB" id="A0A088S3F1"/>
<feature type="compositionally biased region" description="Polar residues" evidence="1">
    <location>
        <begin position="559"/>
        <end position="569"/>
    </location>
</feature>
<dbReference type="VEuPathDB" id="TriTrypDB:LPMP_356300"/>
<sequence length="784" mass="84292">MTPAEMSAPSPLWCSASASSYAQGHDEVPSLTTVSSEWRTSLDFAQQLDTVAEKELHALWSKLWAATHSEAALQTALGSRRTQWNPYRPARGGPEVKAEILSSEVVEFQTMVPTDSLYLHGVAVQPSASLPAGSASRPDSSFGVSSSVLSPGSPRGTRGHRKVMTSNGDAAEEKLVMDGPSAVPFRLQSMSTTLPTRDLPETALHDSSWWAVRPAESEAALFYYVWEAVVVPYYASLPTAFFYAVRYGESAATQPSDSWMSLVPRHEERDDKEVSGIVTAFGTMREGDQTWSYETRLRSSSPSLASVSLMQKRDASNAGEARASLVATRRAQRRESGGVSHVMASCGVDIVSDDSLEAEVLEECKGSSPLSRQHSALLEGKGSSDNNAGTPTPEGILPERNSRHSQRPSTACVHGFTTTPMEVEIIADKLPPGLTDASASRTQQRAATACSKSVSIAATLSAPRSGGAVASASMEDVLPLPGKASGRKAEPLFHITAKLSENAPMTTLLSPSRAAAGQGLPRVQQEGTEGECAALAVVVVAAENERRLQQRAPPPSDISKAQGSRTTAIATRRKASSVTRSTSRTASAMRRSNRDRATMTPTTGSNASAQRPLQLLDRHSRCPLRSPMQQRIPSPIFKATRESGRGKSVMTELASPELWTPHPQQGGILSPMQLPFRNKQRRHAGRLKKEVVSERRSPEGFDLSEKMTSNSRPLPLHELAVHSASAKRQRPSALNSRGVTNPTVSLAMRNSSIGARRPGEVPQRLTSKVKGVPTVAQRPTTVHR</sequence>
<gene>
    <name evidence="2" type="ORF">LPMP_356300</name>
</gene>
<dbReference type="RefSeq" id="XP_010703559.1">
    <property type="nucleotide sequence ID" value="XM_010705257.1"/>
</dbReference>
<proteinExistence type="predicted"/>
<dbReference type="OrthoDB" id="266688at2759"/>
<feature type="compositionally biased region" description="Basic and acidic residues" evidence="1">
    <location>
        <begin position="687"/>
        <end position="705"/>
    </location>
</feature>
<organism evidence="2 3">
    <name type="scientific">Leishmania panamensis</name>
    <dbReference type="NCBI Taxonomy" id="5679"/>
    <lineage>
        <taxon>Eukaryota</taxon>
        <taxon>Discoba</taxon>
        <taxon>Euglenozoa</taxon>
        <taxon>Kinetoplastea</taxon>
        <taxon>Metakinetoplastina</taxon>
        <taxon>Trypanosomatida</taxon>
        <taxon>Trypanosomatidae</taxon>
        <taxon>Leishmaniinae</taxon>
        <taxon>Leishmania</taxon>
        <taxon>Leishmania guyanensis species complex</taxon>
    </lineage>
</organism>
<feature type="compositionally biased region" description="Low complexity" evidence="1">
    <location>
        <begin position="576"/>
        <end position="590"/>
    </location>
</feature>
<reference evidence="2 3" key="1">
    <citation type="journal article" date="2015" name="Sci. Rep.">
        <title>The genome of Leishmania panamensis: insights into genomics of the L. (Viannia) subgenus.</title>
        <authorList>
            <person name="Llanes A."/>
            <person name="Restrepo C.M."/>
            <person name="Vecchio G.D."/>
            <person name="Anguizola F.J."/>
            <person name="Lleonart R."/>
        </authorList>
    </citation>
    <scope>NUCLEOTIDE SEQUENCE [LARGE SCALE GENOMIC DNA]</scope>
    <source>
        <strain evidence="2 3">MHOM/PA/94/PSC-1</strain>
    </source>
</reference>
<feature type="region of interest" description="Disordered" evidence="1">
    <location>
        <begin position="364"/>
        <end position="411"/>
    </location>
</feature>
<keyword evidence="3" id="KW-1185">Reference proteome</keyword>